<sequence length="358" mass="40205">MAPLNPPAPSAPSAASPSSPLNLKRSSSPDFKDPAIKRQRRQYPHHHRLQNPLQTNLPDPAITDDASVDTLLNLSISLLLRDNGFSHAEPVALDSFRNGVEEYMLHFLSYIRQSMASCRRMQPLPIDFEHALRNNSLSLDYLRPYLKYPPSTSIQPPPSLLPTPPPEEPTPRTDLPFLGPDLSGTAHRQRATHIPKHFPNFPSRHTYQETPVFTTRETDPRKIREKATEEGRLGEEALRKLARAAKEGQTGLTEQRDKRLWGRKNENMETMFEKTLKGIAKKVAKQQQSIEPEAGLLGFDLGSSEPLRSKTPLVPSKASTKPDLSPIVNCDRVYWRKQTRADVRKVDKKAKDGKTGAG</sequence>
<dbReference type="Gene3D" id="1.10.20.10">
    <property type="entry name" value="Histone, subunit A"/>
    <property type="match status" value="1"/>
</dbReference>
<dbReference type="InterPro" id="IPR009072">
    <property type="entry name" value="Histone-fold"/>
</dbReference>
<dbReference type="STRING" id="1447875.A0A2B7XIM8"/>
<feature type="region of interest" description="Disordered" evidence="7">
    <location>
        <begin position="301"/>
        <end position="322"/>
    </location>
</feature>
<evidence type="ECO:0000256" key="5">
    <source>
        <dbReference type="ARBA" id="ARBA00023163"/>
    </source>
</evidence>
<evidence type="ECO:0000259" key="8">
    <source>
        <dbReference type="Pfam" id="PF10406"/>
    </source>
</evidence>
<evidence type="ECO:0000256" key="1">
    <source>
        <dbReference type="ARBA" id="ARBA00004123"/>
    </source>
</evidence>
<evidence type="ECO:0000256" key="6">
    <source>
        <dbReference type="ARBA" id="ARBA00023242"/>
    </source>
</evidence>
<keyword evidence="4" id="KW-0805">Transcription regulation</keyword>
<feature type="compositionally biased region" description="Pro residues" evidence="7">
    <location>
        <begin position="1"/>
        <end position="10"/>
    </location>
</feature>
<dbReference type="GO" id="GO:0005669">
    <property type="term" value="C:transcription factor TFIID complex"/>
    <property type="evidence" value="ECO:0007669"/>
    <property type="project" value="InterPro"/>
</dbReference>
<comment type="caution">
    <text evidence="9">The sequence shown here is derived from an EMBL/GenBank/DDBJ whole genome shotgun (WGS) entry which is preliminary data.</text>
</comment>
<dbReference type="AlphaFoldDB" id="A0A2B7XIM8"/>
<dbReference type="Pfam" id="PF10406">
    <property type="entry name" value="TAF8_C"/>
    <property type="match status" value="1"/>
</dbReference>
<feature type="compositionally biased region" description="Low complexity" evidence="7">
    <location>
        <begin position="11"/>
        <end position="23"/>
    </location>
</feature>
<evidence type="ECO:0000256" key="2">
    <source>
        <dbReference type="ARBA" id="ARBA00008767"/>
    </source>
</evidence>
<reference evidence="9 10" key="1">
    <citation type="submission" date="2017-10" db="EMBL/GenBank/DDBJ databases">
        <title>Comparative genomics in systemic dimorphic fungi from Ajellomycetaceae.</title>
        <authorList>
            <person name="Munoz J.F."/>
            <person name="Mcewen J.G."/>
            <person name="Clay O.K."/>
            <person name="Cuomo C.A."/>
        </authorList>
    </citation>
    <scope>NUCLEOTIDE SEQUENCE [LARGE SCALE GENOMIC DNA]</scope>
    <source>
        <strain evidence="9 10">UAMH5409</strain>
    </source>
</reference>
<keyword evidence="10" id="KW-1185">Reference proteome</keyword>
<accession>A0A2B7XIM8</accession>
<dbReference type="GO" id="GO:0046982">
    <property type="term" value="F:protein heterodimerization activity"/>
    <property type="evidence" value="ECO:0007669"/>
    <property type="project" value="InterPro"/>
</dbReference>
<feature type="region of interest" description="Disordered" evidence="7">
    <location>
        <begin position="1"/>
        <end position="61"/>
    </location>
</feature>
<feature type="domain" description="Transcription factor TFIID subunit 8 C-terminal" evidence="8">
    <location>
        <begin position="193"/>
        <end position="241"/>
    </location>
</feature>
<keyword evidence="5" id="KW-0804">Transcription</keyword>
<dbReference type="CDD" id="cd08049">
    <property type="entry name" value="TAF8"/>
    <property type="match status" value="1"/>
</dbReference>
<dbReference type="PANTHER" id="PTHR46469">
    <property type="entry name" value="TRANSCRIPTION INITIATION FACTOR TFIID SUBUNIT 8"/>
    <property type="match status" value="1"/>
</dbReference>
<evidence type="ECO:0000313" key="10">
    <source>
        <dbReference type="Proteomes" id="UP000223968"/>
    </source>
</evidence>
<organism evidence="9 10">
    <name type="scientific">Helicocarpus griseus UAMH5409</name>
    <dbReference type="NCBI Taxonomy" id="1447875"/>
    <lineage>
        <taxon>Eukaryota</taxon>
        <taxon>Fungi</taxon>
        <taxon>Dikarya</taxon>
        <taxon>Ascomycota</taxon>
        <taxon>Pezizomycotina</taxon>
        <taxon>Eurotiomycetes</taxon>
        <taxon>Eurotiomycetidae</taxon>
        <taxon>Onygenales</taxon>
        <taxon>Ajellomycetaceae</taxon>
        <taxon>Helicocarpus</taxon>
    </lineage>
</organism>
<evidence type="ECO:0000313" key="9">
    <source>
        <dbReference type="EMBL" id="PGH08780.1"/>
    </source>
</evidence>
<evidence type="ECO:0000256" key="7">
    <source>
        <dbReference type="SAM" id="MobiDB-lite"/>
    </source>
</evidence>
<dbReference type="Proteomes" id="UP000223968">
    <property type="component" value="Unassembled WGS sequence"/>
</dbReference>
<comment type="similarity">
    <text evidence="2">Belongs to the TAF8 family.</text>
</comment>
<dbReference type="InterPro" id="IPR019473">
    <property type="entry name" value="TFIID_su8_C"/>
</dbReference>
<evidence type="ECO:0000256" key="4">
    <source>
        <dbReference type="ARBA" id="ARBA00023015"/>
    </source>
</evidence>
<keyword evidence="6" id="KW-0539">Nucleus</keyword>
<dbReference type="GO" id="GO:0006367">
    <property type="term" value="P:transcription initiation at RNA polymerase II promoter"/>
    <property type="evidence" value="ECO:0007669"/>
    <property type="project" value="TreeGrafter"/>
</dbReference>
<protein>
    <recommendedName>
        <fullName evidence="3">Transcription initiation factor TFIID subunit 8</fullName>
    </recommendedName>
</protein>
<name>A0A2B7XIM8_9EURO</name>
<dbReference type="CDD" id="cd00076">
    <property type="entry name" value="HFD_SF"/>
    <property type="match status" value="1"/>
</dbReference>
<dbReference type="PANTHER" id="PTHR46469:SF1">
    <property type="entry name" value="TRANSCRIPTION INITIATION FACTOR TFIID SUBUNIT 8"/>
    <property type="match status" value="1"/>
</dbReference>
<comment type="subcellular location">
    <subcellularLocation>
        <location evidence="1">Nucleus</location>
    </subcellularLocation>
</comment>
<gene>
    <name evidence="9" type="ORF">AJ79_05879</name>
</gene>
<evidence type="ECO:0000256" key="3">
    <source>
        <dbReference type="ARBA" id="ARBA00017307"/>
    </source>
</evidence>
<dbReference type="OrthoDB" id="2193813at2759"/>
<dbReference type="EMBL" id="PDNB01000098">
    <property type="protein sequence ID" value="PGH08780.1"/>
    <property type="molecule type" value="Genomic_DNA"/>
</dbReference>
<feature type="compositionally biased region" description="Basic residues" evidence="7">
    <location>
        <begin position="37"/>
        <end position="49"/>
    </location>
</feature>
<feature type="region of interest" description="Disordered" evidence="7">
    <location>
        <begin position="152"/>
        <end position="176"/>
    </location>
</feature>
<proteinExistence type="inferred from homology"/>
<dbReference type="InterPro" id="IPR037818">
    <property type="entry name" value="TAF8"/>
</dbReference>
<feature type="compositionally biased region" description="Pro residues" evidence="7">
    <location>
        <begin position="155"/>
        <end position="168"/>
    </location>
</feature>